<keyword evidence="2" id="KW-1185">Reference proteome</keyword>
<dbReference type="OrthoDB" id="200913at2157"/>
<evidence type="ECO:0000313" key="2">
    <source>
        <dbReference type="Proteomes" id="UP000318864"/>
    </source>
</evidence>
<name>A0A4S3TJP3_9EURY</name>
<dbReference type="AlphaFoldDB" id="A0A4S3TJP3"/>
<proteinExistence type="predicted"/>
<dbReference type="EMBL" id="RBZW01000058">
    <property type="protein sequence ID" value="THE63463.1"/>
    <property type="molecule type" value="Genomic_DNA"/>
</dbReference>
<gene>
    <name evidence="1" type="ORF">D8Y22_16635</name>
</gene>
<evidence type="ECO:0008006" key="3">
    <source>
        <dbReference type="Google" id="ProtNLM"/>
    </source>
</evidence>
<dbReference type="Proteomes" id="UP000318864">
    <property type="component" value="Unassembled WGS sequence"/>
</dbReference>
<organism evidence="1 2">
    <name type="scientific">Salinadaptatus halalkaliphilus</name>
    <dbReference type="NCBI Taxonomy" id="2419781"/>
    <lineage>
        <taxon>Archaea</taxon>
        <taxon>Methanobacteriati</taxon>
        <taxon>Methanobacteriota</taxon>
        <taxon>Stenosarchaea group</taxon>
        <taxon>Halobacteria</taxon>
        <taxon>Halobacteriales</taxon>
        <taxon>Natrialbaceae</taxon>
        <taxon>Salinadaptatus</taxon>
    </lineage>
</organism>
<dbReference type="RefSeq" id="WP_141465804.1">
    <property type="nucleotide sequence ID" value="NZ_RBZW01000058.1"/>
</dbReference>
<sequence>MTSIRDLLADSIRVGTTVRVALERRDGRLVADHPNDASPVDIVVVEDVCRLDERPPDEPVTVEILDRLVGGRVAARVVETGADGSQQ</sequence>
<accession>A0A4S3TJP3</accession>
<reference evidence="1 2" key="1">
    <citation type="submission" date="2018-10" db="EMBL/GenBank/DDBJ databases">
        <title>Natronolimnobius sp. XQ-INN 246 isolated from Inner Mongolia Autonomous Region of China.</title>
        <authorList>
            <person name="Xue Q."/>
        </authorList>
    </citation>
    <scope>NUCLEOTIDE SEQUENCE [LARGE SCALE GENOMIC DNA]</scope>
    <source>
        <strain evidence="1 2">XQ-INN 246</strain>
    </source>
</reference>
<evidence type="ECO:0000313" key="1">
    <source>
        <dbReference type="EMBL" id="THE63463.1"/>
    </source>
</evidence>
<protein>
    <recommendedName>
        <fullName evidence="3">TRAM domain-containing protein</fullName>
    </recommendedName>
</protein>
<comment type="caution">
    <text evidence="1">The sequence shown here is derived from an EMBL/GenBank/DDBJ whole genome shotgun (WGS) entry which is preliminary data.</text>
</comment>